<dbReference type="AlphaFoldDB" id="A0A4C2A0V0"/>
<evidence type="ECO:0000256" key="1">
    <source>
        <dbReference type="SAM" id="MobiDB-lite"/>
    </source>
</evidence>
<keyword evidence="3" id="KW-1185">Reference proteome</keyword>
<dbReference type="EMBL" id="BGZK01002280">
    <property type="protein sequence ID" value="GBP92517.1"/>
    <property type="molecule type" value="Genomic_DNA"/>
</dbReference>
<feature type="compositionally biased region" description="Polar residues" evidence="1">
    <location>
        <begin position="49"/>
        <end position="58"/>
    </location>
</feature>
<organism evidence="2 3">
    <name type="scientific">Eumeta variegata</name>
    <name type="common">Bagworm moth</name>
    <name type="synonym">Eumeta japonica</name>
    <dbReference type="NCBI Taxonomy" id="151549"/>
    <lineage>
        <taxon>Eukaryota</taxon>
        <taxon>Metazoa</taxon>
        <taxon>Ecdysozoa</taxon>
        <taxon>Arthropoda</taxon>
        <taxon>Hexapoda</taxon>
        <taxon>Insecta</taxon>
        <taxon>Pterygota</taxon>
        <taxon>Neoptera</taxon>
        <taxon>Endopterygota</taxon>
        <taxon>Lepidoptera</taxon>
        <taxon>Glossata</taxon>
        <taxon>Ditrysia</taxon>
        <taxon>Tineoidea</taxon>
        <taxon>Psychidae</taxon>
        <taxon>Oiketicinae</taxon>
        <taxon>Eumeta</taxon>
    </lineage>
</organism>
<dbReference type="Proteomes" id="UP000299102">
    <property type="component" value="Unassembled WGS sequence"/>
</dbReference>
<comment type="caution">
    <text evidence="2">The sequence shown here is derived from an EMBL/GenBank/DDBJ whole genome shotgun (WGS) entry which is preliminary data.</text>
</comment>
<protein>
    <submittedName>
        <fullName evidence="2">Uncharacterized protein</fullName>
    </submittedName>
</protein>
<feature type="region of interest" description="Disordered" evidence="1">
    <location>
        <begin position="49"/>
        <end position="77"/>
    </location>
</feature>
<accession>A0A4C2A0V0</accession>
<evidence type="ECO:0000313" key="2">
    <source>
        <dbReference type="EMBL" id="GBP92517.1"/>
    </source>
</evidence>
<feature type="compositionally biased region" description="Basic and acidic residues" evidence="1">
    <location>
        <begin position="67"/>
        <end position="77"/>
    </location>
</feature>
<evidence type="ECO:0000313" key="3">
    <source>
        <dbReference type="Proteomes" id="UP000299102"/>
    </source>
</evidence>
<proteinExistence type="predicted"/>
<sequence>MRKDRDIRMNRYTARCVTSLKGFRIDILDRKGIFSYSIFALSESRWSPPLTNTHNSGGDTCALPDPWRSDSIRQTDRQTDPEVVTLFINSVPIRPS</sequence>
<gene>
    <name evidence="2" type="ORF">EVAR_73778_1</name>
</gene>
<name>A0A4C2A0V0_EUMVA</name>
<reference evidence="2 3" key="1">
    <citation type="journal article" date="2019" name="Commun. Biol.">
        <title>The bagworm genome reveals a unique fibroin gene that provides high tensile strength.</title>
        <authorList>
            <person name="Kono N."/>
            <person name="Nakamura H."/>
            <person name="Ohtoshi R."/>
            <person name="Tomita M."/>
            <person name="Numata K."/>
            <person name="Arakawa K."/>
        </authorList>
    </citation>
    <scope>NUCLEOTIDE SEQUENCE [LARGE SCALE GENOMIC DNA]</scope>
</reference>